<organism evidence="2 3">
    <name type="scientific">Hipposideros armiger</name>
    <name type="common">Great Himalayan leaf-nosed bat</name>
    <dbReference type="NCBI Taxonomy" id="186990"/>
    <lineage>
        <taxon>Eukaryota</taxon>
        <taxon>Metazoa</taxon>
        <taxon>Chordata</taxon>
        <taxon>Craniata</taxon>
        <taxon>Vertebrata</taxon>
        <taxon>Euteleostomi</taxon>
        <taxon>Mammalia</taxon>
        <taxon>Eutheria</taxon>
        <taxon>Laurasiatheria</taxon>
        <taxon>Chiroptera</taxon>
        <taxon>Yinpterochiroptera</taxon>
        <taxon>Rhinolophoidea</taxon>
        <taxon>Hipposideridae</taxon>
        <taxon>Hipposideros</taxon>
    </lineage>
</organism>
<evidence type="ECO:0000313" key="2">
    <source>
        <dbReference type="Proteomes" id="UP000694851"/>
    </source>
</evidence>
<feature type="compositionally biased region" description="Gly residues" evidence="1">
    <location>
        <begin position="266"/>
        <end position="275"/>
    </location>
</feature>
<feature type="compositionally biased region" description="Basic residues" evidence="1">
    <location>
        <begin position="123"/>
        <end position="132"/>
    </location>
</feature>
<feature type="region of interest" description="Disordered" evidence="1">
    <location>
        <begin position="101"/>
        <end position="162"/>
    </location>
</feature>
<keyword evidence="2" id="KW-1185">Reference proteome</keyword>
<protein>
    <submittedName>
        <fullName evidence="3">Uncharacterized protein LOC109389329</fullName>
    </submittedName>
</protein>
<feature type="region of interest" description="Disordered" evidence="1">
    <location>
        <begin position="213"/>
        <end position="316"/>
    </location>
</feature>
<dbReference type="GeneID" id="109389329"/>
<dbReference type="KEGG" id="hai:109389329"/>
<gene>
    <name evidence="3" type="primary">LOC109389329</name>
</gene>
<feature type="compositionally biased region" description="Low complexity" evidence="1">
    <location>
        <begin position="101"/>
        <end position="112"/>
    </location>
</feature>
<name>A0A8B7SBV4_HIPAR</name>
<reference evidence="3" key="1">
    <citation type="submission" date="2025-08" db="UniProtKB">
        <authorList>
            <consortium name="RefSeq"/>
        </authorList>
    </citation>
    <scope>IDENTIFICATION</scope>
    <source>
        <tissue evidence="3">Muscle</tissue>
    </source>
</reference>
<evidence type="ECO:0000256" key="1">
    <source>
        <dbReference type="SAM" id="MobiDB-lite"/>
    </source>
</evidence>
<feature type="compositionally biased region" description="Basic and acidic residues" evidence="1">
    <location>
        <begin position="144"/>
        <end position="161"/>
    </location>
</feature>
<dbReference type="AlphaFoldDB" id="A0A8B7SBV4"/>
<dbReference type="Proteomes" id="UP000694851">
    <property type="component" value="Unplaced"/>
</dbReference>
<accession>A0A8B7SBV4</accession>
<dbReference type="RefSeq" id="XP_019510289.1">
    <property type="nucleotide sequence ID" value="XM_019654744.1"/>
</dbReference>
<sequence>MAARAGAAWRGGHVLGSSARASLSDLYGSSRRTGAAERETARVRALSRRRHASRRTARFQFFGVFVLFSPPAKVDRITLKGPGECVAGDFRAVPSFLIAAPEPVSSSSGSAPGVPPCEEPTRRRMSGTRRRGGPAAAQPPPRARGGEGRGRRTPDTWRELGGDGPELLAAEARERCTLPFGDCADPAGVCCAFAPHFLLLRGTGRALLGAGEGASASAKTSPHLFSFQRGRLRRERPARPARGAGAAYDPPGSRGAPGAAERRGAGRGLRAGAGRPGRAEAPGGFRRRRKDGGASEPPHSPSAWSGASPTPWPWLR</sequence>
<proteinExistence type="predicted"/>
<feature type="compositionally biased region" description="Low complexity" evidence="1">
    <location>
        <begin position="240"/>
        <end position="259"/>
    </location>
</feature>
<evidence type="ECO:0000313" key="3">
    <source>
        <dbReference type="RefSeq" id="XP_019510289.1"/>
    </source>
</evidence>